<feature type="domain" description="Histidine kinase" evidence="11">
    <location>
        <begin position="253"/>
        <end position="462"/>
    </location>
</feature>
<dbReference type="Gene3D" id="1.10.8.500">
    <property type="entry name" value="HAMP domain in histidine kinase"/>
    <property type="match status" value="1"/>
</dbReference>
<dbReference type="Pfam" id="PF18225">
    <property type="entry name" value="AbfS_sensor"/>
    <property type="match status" value="1"/>
</dbReference>
<evidence type="ECO:0000256" key="2">
    <source>
        <dbReference type="ARBA" id="ARBA00004651"/>
    </source>
</evidence>
<dbReference type="GO" id="GO:0000155">
    <property type="term" value="F:phosphorelay sensor kinase activity"/>
    <property type="evidence" value="ECO:0007669"/>
    <property type="project" value="InterPro"/>
</dbReference>
<keyword evidence="4" id="KW-1003">Cell membrane</keyword>
<dbReference type="EMBL" id="FKBS01000017">
    <property type="protein sequence ID" value="SAI41983.1"/>
    <property type="molecule type" value="Genomic_DNA"/>
</dbReference>
<comment type="subcellular location">
    <subcellularLocation>
        <location evidence="2">Cell membrane</location>
        <topology evidence="2">Multi-pass membrane protein</topology>
    </subcellularLocation>
</comment>
<dbReference type="Pfam" id="PF02518">
    <property type="entry name" value="HATPase_c"/>
    <property type="match status" value="1"/>
</dbReference>
<dbReference type="Pfam" id="PF00512">
    <property type="entry name" value="HisKA"/>
    <property type="match status" value="1"/>
</dbReference>
<evidence type="ECO:0000259" key="11">
    <source>
        <dbReference type="PROSITE" id="PS50109"/>
    </source>
</evidence>
<feature type="domain" description="HAMP" evidence="12">
    <location>
        <begin position="190"/>
        <end position="245"/>
    </location>
</feature>
<keyword evidence="9" id="KW-0067">ATP-binding</keyword>
<feature type="transmembrane region" description="Helical" evidence="10">
    <location>
        <begin position="163"/>
        <end position="188"/>
    </location>
</feature>
<keyword evidence="10" id="KW-0472">Membrane</keyword>
<evidence type="ECO:0000313" key="14">
    <source>
        <dbReference type="Proteomes" id="UP000077037"/>
    </source>
</evidence>
<dbReference type="InterPro" id="IPR003594">
    <property type="entry name" value="HATPase_dom"/>
</dbReference>
<evidence type="ECO:0000256" key="7">
    <source>
        <dbReference type="ARBA" id="ARBA00022741"/>
    </source>
</evidence>
<sequence>MSRFMVRSLFWRAFLSVWCAMAVIVACGMLLTATAAWYRFNSLDGLSPGGLAREAQQVARTQGAEGLERWIRAMSDSYSALKIYVVDPQDRDILGRALPRRMSDWLDAYRGSQDAVPMSEEQQQMRELPGVRSSWWAPQWLRLPDGTALLMLYLPFDSSHWELLTFTPVLVALLAFALAVTAPLCWALTRHITRPLRALRQATRALAQGHLQARTPVELARRRDELGLLARDFDGMAGRLQALVDTREQLLHTVAHELRSPLARMRLATELARRKDDTQDLQLDRIERECERLDSLVGHTLQLARLSAMDRPTAPVDLSHLVDTLVQDARFEAGEQRIGIAWTAPGPLWVTGDAQTLASAVDNVLRNALRYAGAAAAIHVALQADEGRLLLDIEDNGPGVPPEHVGHLFEPYFRVPGVSRAKGAGLGLSIARAAVEAHGGSIRAQNRKPRGLVVQIELPQAATQSAAPTALAARRLWHEAPAG</sequence>
<dbReference type="GO" id="GO:0005886">
    <property type="term" value="C:plasma membrane"/>
    <property type="evidence" value="ECO:0007669"/>
    <property type="project" value="UniProtKB-SubCell"/>
</dbReference>
<dbReference type="GO" id="GO:0005524">
    <property type="term" value="F:ATP binding"/>
    <property type="evidence" value="ECO:0007669"/>
    <property type="project" value="UniProtKB-KW"/>
</dbReference>
<dbReference type="InterPro" id="IPR003661">
    <property type="entry name" value="HisK_dim/P_dom"/>
</dbReference>
<dbReference type="PROSITE" id="PS50885">
    <property type="entry name" value="HAMP"/>
    <property type="match status" value="1"/>
</dbReference>
<evidence type="ECO:0000256" key="1">
    <source>
        <dbReference type="ARBA" id="ARBA00000085"/>
    </source>
</evidence>
<dbReference type="InterPro" id="IPR004358">
    <property type="entry name" value="Sig_transdc_His_kin-like_C"/>
</dbReference>
<dbReference type="SMART" id="SM00387">
    <property type="entry name" value="HATPase_c"/>
    <property type="match status" value="1"/>
</dbReference>
<dbReference type="Gene3D" id="3.30.565.10">
    <property type="entry name" value="Histidine kinase-like ATPase, C-terminal domain"/>
    <property type="match status" value="1"/>
</dbReference>
<comment type="catalytic activity">
    <reaction evidence="1">
        <text>ATP + protein L-histidine = ADP + protein N-phospho-L-histidine.</text>
        <dbReference type="EC" id="2.7.13.3"/>
    </reaction>
</comment>
<dbReference type="InterPro" id="IPR005467">
    <property type="entry name" value="His_kinase_dom"/>
</dbReference>
<dbReference type="OrthoDB" id="9804645at2"/>
<dbReference type="SUPFAM" id="SSF55874">
    <property type="entry name" value="ATPase domain of HSP90 chaperone/DNA topoisomerase II/histidine kinase"/>
    <property type="match status" value="1"/>
</dbReference>
<proteinExistence type="predicted"/>
<dbReference type="InterPro" id="IPR003660">
    <property type="entry name" value="HAMP_dom"/>
</dbReference>
<keyword evidence="6 13" id="KW-0808">Transferase</keyword>
<evidence type="ECO:0000256" key="3">
    <source>
        <dbReference type="ARBA" id="ARBA00012438"/>
    </source>
</evidence>
<dbReference type="CDD" id="cd00082">
    <property type="entry name" value="HisKA"/>
    <property type="match status" value="1"/>
</dbReference>
<protein>
    <recommendedName>
        <fullName evidence="3">histidine kinase</fullName>
        <ecNumber evidence="3">2.7.13.3</ecNumber>
    </recommendedName>
</protein>
<dbReference type="SMART" id="SM00304">
    <property type="entry name" value="HAMP"/>
    <property type="match status" value="1"/>
</dbReference>
<keyword evidence="8 13" id="KW-0418">Kinase</keyword>
<evidence type="ECO:0000259" key="12">
    <source>
        <dbReference type="PROSITE" id="PS50885"/>
    </source>
</evidence>
<dbReference type="EC" id="2.7.13.3" evidence="3"/>
<evidence type="ECO:0000256" key="4">
    <source>
        <dbReference type="ARBA" id="ARBA00022475"/>
    </source>
</evidence>
<dbReference type="Gene3D" id="1.10.287.130">
    <property type="match status" value="1"/>
</dbReference>
<dbReference type="InterPro" id="IPR050980">
    <property type="entry name" value="2C_sensor_his_kinase"/>
</dbReference>
<evidence type="ECO:0000256" key="8">
    <source>
        <dbReference type="ARBA" id="ARBA00022777"/>
    </source>
</evidence>
<reference evidence="13 14" key="1">
    <citation type="submission" date="2016-03" db="EMBL/GenBank/DDBJ databases">
        <authorList>
            <consortium name="Pathogen Informatics"/>
        </authorList>
    </citation>
    <scope>NUCLEOTIDE SEQUENCE [LARGE SCALE GENOMIC DNA]</scope>
    <source>
        <strain evidence="13 14">NCTC13364</strain>
    </source>
</reference>
<name>A0A157Q7X0_9BORD</name>
<evidence type="ECO:0000256" key="9">
    <source>
        <dbReference type="ARBA" id="ARBA00022840"/>
    </source>
</evidence>
<dbReference type="SUPFAM" id="SSF158472">
    <property type="entry name" value="HAMP domain-like"/>
    <property type="match status" value="1"/>
</dbReference>
<dbReference type="Proteomes" id="UP000077037">
    <property type="component" value="Unassembled WGS sequence"/>
</dbReference>
<dbReference type="PANTHER" id="PTHR44936:SF10">
    <property type="entry name" value="SENSOR PROTEIN RSTB"/>
    <property type="match status" value="1"/>
</dbReference>
<feature type="transmembrane region" description="Helical" evidence="10">
    <location>
        <begin position="12"/>
        <end position="38"/>
    </location>
</feature>
<dbReference type="InterPro" id="IPR041124">
    <property type="entry name" value="AbfS_sensor"/>
</dbReference>
<dbReference type="InterPro" id="IPR036890">
    <property type="entry name" value="HATPase_C_sf"/>
</dbReference>
<dbReference type="PROSITE" id="PS51257">
    <property type="entry name" value="PROKAR_LIPOPROTEIN"/>
    <property type="match status" value="1"/>
</dbReference>
<dbReference type="Pfam" id="PF00672">
    <property type="entry name" value="HAMP"/>
    <property type="match status" value="1"/>
</dbReference>
<dbReference type="SMART" id="SM00388">
    <property type="entry name" value="HisKA"/>
    <property type="match status" value="1"/>
</dbReference>
<dbReference type="InterPro" id="IPR036097">
    <property type="entry name" value="HisK_dim/P_sf"/>
</dbReference>
<keyword evidence="5" id="KW-0597">Phosphoprotein</keyword>
<dbReference type="PANTHER" id="PTHR44936">
    <property type="entry name" value="SENSOR PROTEIN CREC"/>
    <property type="match status" value="1"/>
</dbReference>
<evidence type="ECO:0000313" key="13">
    <source>
        <dbReference type="EMBL" id="SAI41983.1"/>
    </source>
</evidence>
<keyword evidence="10" id="KW-0812">Transmembrane</keyword>
<accession>A0A157Q7X0</accession>
<gene>
    <name evidence="13" type="primary">cpxA</name>
    <name evidence="13" type="ORF">SAMEA1982600_03359</name>
</gene>
<dbReference type="PROSITE" id="PS50109">
    <property type="entry name" value="HIS_KIN"/>
    <property type="match status" value="1"/>
</dbReference>
<evidence type="ECO:0000256" key="6">
    <source>
        <dbReference type="ARBA" id="ARBA00022679"/>
    </source>
</evidence>
<dbReference type="CDD" id="cd06225">
    <property type="entry name" value="HAMP"/>
    <property type="match status" value="1"/>
</dbReference>
<dbReference type="AlphaFoldDB" id="A0A157Q7X0"/>
<organism evidence="13 14">
    <name type="scientific">Bordetella ansorpii</name>
    <dbReference type="NCBI Taxonomy" id="288768"/>
    <lineage>
        <taxon>Bacteria</taxon>
        <taxon>Pseudomonadati</taxon>
        <taxon>Pseudomonadota</taxon>
        <taxon>Betaproteobacteria</taxon>
        <taxon>Burkholderiales</taxon>
        <taxon>Alcaligenaceae</taxon>
        <taxon>Bordetella</taxon>
    </lineage>
</organism>
<keyword evidence="10" id="KW-1133">Transmembrane helix</keyword>
<dbReference type="PRINTS" id="PR00344">
    <property type="entry name" value="BCTRLSENSOR"/>
</dbReference>
<evidence type="ECO:0000256" key="10">
    <source>
        <dbReference type="SAM" id="Phobius"/>
    </source>
</evidence>
<keyword evidence="7" id="KW-0547">Nucleotide-binding</keyword>
<evidence type="ECO:0000256" key="5">
    <source>
        <dbReference type="ARBA" id="ARBA00022553"/>
    </source>
</evidence>
<dbReference type="SUPFAM" id="SSF47384">
    <property type="entry name" value="Homodimeric domain of signal transducing histidine kinase"/>
    <property type="match status" value="1"/>
</dbReference>